<protein>
    <submittedName>
        <fullName evidence="1">Uncharacterized protein</fullName>
    </submittedName>
</protein>
<gene>
    <name evidence="1" type="ORF">BHYA_0090g00070</name>
</gene>
<dbReference type="EMBL" id="PQXK01000090">
    <property type="protein sequence ID" value="TGO37717.1"/>
    <property type="molecule type" value="Genomic_DNA"/>
</dbReference>
<evidence type="ECO:0000313" key="1">
    <source>
        <dbReference type="EMBL" id="TGO37717.1"/>
    </source>
</evidence>
<sequence>MEADSFHVVARTAVNHILQKAAKNTETQLAFKPALVVQHSEILDDYSQKRARRTCERHGLTAPVTKS</sequence>
<keyword evidence="2" id="KW-1185">Reference proteome</keyword>
<reference evidence="1 2" key="1">
    <citation type="submission" date="2017-12" db="EMBL/GenBank/DDBJ databases">
        <title>Comparative genomics of Botrytis spp.</title>
        <authorList>
            <person name="Valero-Jimenez C.A."/>
            <person name="Tapia P."/>
            <person name="Veloso J."/>
            <person name="Silva-Moreno E."/>
            <person name="Staats M."/>
            <person name="Valdes J.H."/>
            <person name="Van Kan J.A.L."/>
        </authorList>
    </citation>
    <scope>NUCLEOTIDE SEQUENCE [LARGE SCALE GENOMIC DNA]</scope>
    <source>
        <strain evidence="1 2">Bh0001</strain>
    </source>
</reference>
<organism evidence="1 2">
    <name type="scientific">Botrytis hyacinthi</name>
    <dbReference type="NCBI Taxonomy" id="278943"/>
    <lineage>
        <taxon>Eukaryota</taxon>
        <taxon>Fungi</taxon>
        <taxon>Dikarya</taxon>
        <taxon>Ascomycota</taxon>
        <taxon>Pezizomycotina</taxon>
        <taxon>Leotiomycetes</taxon>
        <taxon>Helotiales</taxon>
        <taxon>Sclerotiniaceae</taxon>
        <taxon>Botrytis</taxon>
    </lineage>
</organism>
<comment type="caution">
    <text evidence="1">The sequence shown here is derived from an EMBL/GenBank/DDBJ whole genome shotgun (WGS) entry which is preliminary data.</text>
</comment>
<accession>A0A4Z1GWJ4</accession>
<dbReference type="Proteomes" id="UP000297814">
    <property type="component" value="Unassembled WGS sequence"/>
</dbReference>
<proteinExistence type="predicted"/>
<dbReference type="AlphaFoldDB" id="A0A4Z1GWJ4"/>
<evidence type="ECO:0000313" key="2">
    <source>
        <dbReference type="Proteomes" id="UP000297814"/>
    </source>
</evidence>
<name>A0A4Z1GWJ4_9HELO</name>